<dbReference type="PANTHER" id="PTHR45527:SF1">
    <property type="entry name" value="FATTY ACID SYNTHASE"/>
    <property type="match status" value="1"/>
</dbReference>
<dbReference type="SUPFAM" id="SSF47336">
    <property type="entry name" value="ACP-like"/>
    <property type="match status" value="2"/>
</dbReference>
<dbReference type="Pfam" id="PF00668">
    <property type="entry name" value="Condensation"/>
    <property type="match status" value="3"/>
</dbReference>
<dbReference type="Pfam" id="PF00501">
    <property type="entry name" value="AMP-binding"/>
    <property type="match status" value="1"/>
</dbReference>
<dbReference type="PROSITE" id="PS50075">
    <property type="entry name" value="CARRIER"/>
    <property type="match status" value="2"/>
</dbReference>
<dbReference type="Proteomes" id="UP000191285">
    <property type="component" value="Unassembled WGS sequence"/>
</dbReference>
<dbReference type="OrthoDB" id="416786at2759"/>
<keyword evidence="2" id="KW-0596">Phosphopantetheine</keyword>
<dbReference type="Gene3D" id="3.40.50.12780">
    <property type="entry name" value="N-terminal domain of ligase-like"/>
    <property type="match status" value="1"/>
</dbReference>
<feature type="domain" description="Carrier" evidence="6">
    <location>
        <begin position="2090"/>
        <end position="2166"/>
    </location>
</feature>
<accession>A0A1V6T2U6</accession>
<comment type="caution">
    <text evidence="7">The sequence shown here is derived from an EMBL/GenBank/DDBJ whole genome shotgun (WGS) entry which is preliminary data.</text>
</comment>
<dbReference type="InterPro" id="IPR020806">
    <property type="entry name" value="PKS_PP-bd"/>
</dbReference>
<organism evidence="7 8">
    <name type="scientific">Penicillium steckii</name>
    <dbReference type="NCBI Taxonomy" id="303698"/>
    <lineage>
        <taxon>Eukaryota</taxon>
        <taxon>Fungi</taxon>
        <taxon>Dikarya</taxon>
        <taxon>Ascomycota</taxon>
        <taxon>Pezizomycotina</taxon>
        <taxon>Eurotiomycetes</taxon>
        <taxon>Eurotiomycetidae</taxon>
        <taxon>Eurotiales</taxon>
        <taxon>Aspergillaceae</taxon>
        <taxon>Penicillium</taxon>
    </lineage>
</organism>
<dbReference type="InterPro" id="IPR001242">
    <property type="entry name" value="Condensation_dom"/>
</dbReference>
<comment type="similarity">
    <text evidence="5">Belongs to the NRP synthetase family.</text>
</comment>
<dbReference type="GO" id="GO:0005737">
    <property type="term" value="C:cytoplasm"/>
    <property type="evidence" value="ECO:0007669"/>
    <property type="project" value="TreeGrafter"/>
</dbReference>
<dbReference type="GO" id="GO:0031177">
    <property type="term" value="F:phosphopantetheine binding"/>
    <property type="evidence" value="ECO:0007669"/>
    <property type="project" value="InterPro"/>
</dbReference>
<dbReference type="FunFam" id="3.30.300.30:FF:000033">
    <property type="entry name" value="Nonribosomal siderophore peptide synthase SidC"/>
    <property type="match status" value="1"/>
</dbReference>
<dbReference type="Pfam" id="PF00550">
    <property type="entry name" value="PP-binding"/>
    <property type="match status" value="3"/>
</dbReference>
<dbReference type="InterPro" id="IPR009081">
    <property type="entry name" value="PP-bd_ACP"/>
</dbReference>
<dbReference type="SUPFAM" id="SSF52777">
    <property type="entry name" value="CoA-dependent acyltransferases"/>
    <property type="match status" value="7"/>
</dbReference>
<dbReference type="Gene3D" id="3.30.559.30">
    <property type="entry name" value="Nonribosomal peptide synthetase, condensation domain"/>
    <property type="match status" value="3"/>
</dbReference>
<dbReference type="InterPro" id="IPR023213">
    <property type="entry name" value="CAT-like_dom_sf"/>
</dbReference>
<keyword evidence="3" id="KW-0597">Phosphoprotein</keyword>
<dbReference type="InterPro" id="IPR042099">
    <property type="entry name" value="ANL_N_sf"/>
</dbReference>
<dbReference type="GO" id="GO:0016874">
    <property type="term" value="F:ligase activity"/>
    <property type="evidence" value="ECO:0007669"/>
    <property type="project" value="UniProtKB-KW"/>
</dbReference>
<dbReference type="STRING" id="303698.A0A1V6T2U6"/>
<evidence type="ECO:0000256" key="4">
    <source>
        <dbReference type="ARBA" id="ARBA00022598"/>
    </source>
</evidence>
<dbReference type="GO" id="GO:0043041">
    <property type="term" value="P:amino acid activation for nonribosomal peptide biosynthetic process"/>
    <property type="evidence" value="ECO:0007669"/>
    <property type="project" value="TreeGrafter"/>
</dbReference>
<dbReference type="Gene3D" id="1.10.1200.10">
    <property type="entry name" value="ACP-like"/>
    <property type="match status" value="3"/>
</dbReference>
<proteinExistence type="inferred from homology"/>
<evidence type="ECO:0000313" key="7">
    <source>
        <dbReference type="EMBL" id="OQE20572.1"/>
    </source>
</evidence>
<dbReference type="Gene3D" id="3.30.300.30">
    <property type="match status" value="1"/>
</dbReference>
<feature type="domain" description="Carrier" evidence="6">
    <location>
        <begin position="1545"/>
        <end position="1621"/>
    </location>
</feature>
<dbReference type="InterPro" id="IPR000873">
    <property type="entry name" value="AMP-dep_synth/lig_dom"/>
</dbReference>
<keyword evidence="8" id="KW-1185">Reference proteome</keyword>
<name>A0A1V6T2U6_9EURO</name>
<dbReference type="GO" id="GO:0044550">
    <property type="term" value="P:secondary metabolite biosynthetic process"/>
    <property type="evidence" value="ECO:0007669"/>
    <property type="project" value="TreeGrafter"/>
</dbReference>
<dbReference type="SUPFAM" id="SSF56801">
    <property type="entry name" value="Acetyl-CoA synthetase-like"/>
    <property type="match status" value="1"/>
</dbReference>
<dbReference type="EMBL" id="MLKD01000013">
    <property type="protein sequence ID" value="OQE20572.1"/>
    <property type="molecule type" value="Genomic_DNA"/>
</dbReference>
<evidence type="ECO:0000256" key="1">
    <source>
        <dbReference type="ARBA" id="ARBA00004924"/>
    </source>
</evidence>
<evidence type="ECO:0000256" key="2">
    <source>
        <dbReference type="ARBA" id="ARBA00022450"/>
    </source>
</evidence>
<dbReference type="PROSITE" id="PS00455">
    <property type="entry name" value="AMP_BINDING"/>
    <property type="match status" value="1"/>
</dbReference>
<dbReference type="Gene3D" id="3.30.559.10">
    <property type="entry name" value="Chloramphenicol acetyltransferase-like domain"/>
    <property type="match status" value="3"/>
</dbReference>
<dbReference type="InterPro" id="IPR045851">
    <property type="entry name" value="AMP-bd_C_sf"/>
</dbReference>
<gene>
    <name evidence="7" type="ORF">PENSTE_c013G03355</name>
</gene>
<protein>
    <recommendedName>
        <fullName evidence="6">Carrier domain-containing protein</fullName>
    </recommendedName>
</protein>
<dbReference type="PANTHER" id="PTHR45527">
    <property type="entry name" value="NONRIBOSOMAL PEPTIDE SYNTHETASE"/>
    <property type="match status" value="1"/>
</dbReference>
<dbReference type="InterPro" id="IPR036736">
    <property type="entry name" value="ACP-like_sf"/>
</dbReference>
<sequence>MSSRPAKWICSLEPLAQLPECKIPNTLFPFLQSESKEEDILFQDSRPVNVAHFRGIDKHSDLENLIAGYSRWIMAVTGLDHIAFMMTECEEEDLKSVILSVLRKGDGLLEWQAYEISLEASGLPVEITRVTLCVDLQPPALLLTYRAKRMEQDHLSDLAEQIEKAINSEKDSKNAVYIWESELSDFVGLSQLQFPTLSCTRPVKQAASPTFSFSRTSLLLQASWEQIDGMAQQFDLESGVSVIRAAFAYTLAEYMETGRLILGDQDLADLRRENPISPVPVFISPEDTSKDLLCRIDNFKQKTSQLPCPSLEMLRNILKCPPSQVPYHALFTYCQDVVTESGPQALQDTPGPSLEIPVQLSLQRTDGGNPVCTLSSSSDLLDSSHSELVMKQIDALVIAMCSAPTEPIRDLTQSFNKDILSVHSPVVSTDVQNAPLLSPVHWVDHWASSNPSWVGLEIIDSIDEENAITRKWTYQDLSQTSDQLCAWLLDRGWANMSIAVCLDRSFAAYCLVLAIWKSGNCYVPIAEDLPEARQLFFLSDSGAIAFFIDKQVAKSLLSPENCEVIDIESVMEICLNSDVGNESERSESSIGVGTPKPSDNSYLLYTSGSTGKPKGVLVSRGNLSAFTEAQSEYICRDVPDTTRLKGIGSYLAHASRAFDVHICEMVLGWRHGLRLVTGQRSMLLDNLYLVLTKLKITHAGFVPSLLEHAGVSAESLPCLRYLGVGGEKISETIIERFVGKQSISLVNAYGPTEATIGFTSHTVKPWSTVRNIGTAVGNITVHVLEPETNNYVKRGQAGELCVTGDLVANGYHRRPDAKGFTDHHGERMYRTGDIVRLMANNCIEYLGRRDSQAKIRGQRLELEEVSVAIRRCAEFPVNVTSMVTPSPITKRPQLVSFVSPSGDRSEISDKEVIFLKERYQEWIPKILEKCRVELPAYMVPSVLVPVSFIPVQISGKGDNRRLVSLYESIPTSDLLLRPVSDTLVSSGSGSDEDEGELTPDEIQVRDILCSLVATNHNSVKRSTSIFQLGIDSLGSLSVASKLRSVGFICSAVDVLHKATIQKLALLPRSKKELDQMHGNGITGDQESEASQILSQLDQNFRSSQTKIPNSSIAVVRPCLPLQESIVSNSLGSSTPLYVNHIMCRLGKGIKLANLKSAFEDLMQHNEILRTCFQLMDKTILQVVLKPRAVTLRWEEVVVSDENVARGVFNTSQARIATGIIQNIDQVPPFHILAASSICEDDSGWLMLSIHHSIFDGASMGLFLKQLHHHYSGSTATATLDLSPLYQYMIKHSAKSSEIFWSSYLSGHLPGIVDDGDHDGSYSILTKTLPFKLSSLSKVASEASSTTPIVVETAWAIALTQCLGQKDVIFGRVMNGRSIPVEWVEEMLLPLITTVPGRFRLPVTTSSLLREAKSHTRAVLESLPYQHTPLRKIQRYNRLSGPLFNSLISYIATGPRSPGDDILSEMESDMPADYPLALEVKAESETDTLTLRLRLATVLSSEKRYVSLIDKVFDSLKMLVSHGDVIIDAAGPFESQEKENPDWDETKWTETENKIRRAVTQVSGLSESQVSKNASFFALGIDSILSIHVARYLQTEGVHASPSDILRYPSIGALNNHLQTPRAAPLMAEGFQKSSDLDIGAESLHSDDSVVESYPCTPLQTAMIGQCLSSGGKGYLHHHAVTLNNSIDLEKLVAAWQVTVENVDILRTSFHRHNTNNQFYGAVHQSLPVQWSHQTNIASLPKAIEAISQKACYANAEDFHRPPWYVTFLTGPSQQLMVVTMHHCLYDGFSLPLLFKSLEENYHGDSGSMNPFAPVARTISARQKPSLEFWSNVVANYQYSGLQPPSASTLPNIRWAKIKIQTPVAELKRQCGSMDITLQTVALFAFGCSLMPLLGQRDIVFGHVVSGRSFDIDSSMNVIGPLFNTVPFRLKVESAQQSIRSTLKAIQRFSIDSQPYQHAPLSLIQRDWRMANGGYSSSLFEALFTFNKSTSFGSESIFRPYEASHPREVPQYRLNVEFDLSEDSLVIRTVSNDFLTGNNDLENWVQNLALGIENALSSCDSPVFDLPLAISDLPLVKTTQPKLDEQFANDAVLENNMEGLRLILSRVTETALEDIDSGDSVFALGLDSILALDVSSQCRKAGLKVSVSEILQGQTIRGIAKLASDKVATVPSAGAGTGTAGSNPVEYSAVDSKSRSKAISQFSLSEDQVEAVIPCLSGQIFYLASWLHSERKIWEFTFPLKSKIRIDPEKLQLTWKQLQQRHSILRTVFTVVDSKQILQVVKSSSEVDLSPVHIQQASEDLQISIPKLIQHIGRESSDLFTPPIRLHLIQHDEGDIVLLTLHHSLYDARTMSLLLHDFEALYQNLNLSPPPSFTSFVLDIQQKYYSGYADEYWKESLQMSQPTIIGSDITLSDTLMSIESSQIVLSQNPHDLEQQCRQKSISMPSLMLLAVARSLARFTNTSHPTFGLFQNGRSNECPDIDHLVGPTINMLPLVVQDALVSPSKEKLVAMQQNLAQRALYDQTDLGNLCEKMRVFGQEIKFNFIVNILWGQVNDKDKSSKEVDTMFTPLSLDSNISIDSGKSCTGKTAIDELDWKNFPGAGSIYLEVGYDAINKAILLRLDYASNSLLREEADSFLHGLQSDVDIILGHI</sequence>
<dbReference type="SMART" id="SM00823">
    <property type="entry name" value="PKS_PP"/>
    <property type="match status" value="2"/>
</dbReference>
<evidence type="ECO:0000256" key="3">
    <source>
        <dbReference type="ARBA" id="ARBA00022553"/>
    </source>
</evidence>
<comment type="pathway">
    <text evidence="1">Siderophore biosynthesis.</text>
</comment>
<keyword evidence="4" id="KW-0436">Ligase</keyword>
<evidence type="ECO:0000313" key="8">
    <source>
        <dbReference type="Proteomes" id="UP000191285"/>
    </source>
</evidence>
<evidence type="ECO:0000256" key="5">
    <source>
        <dbReference type="ARBA" id="ARBA00029454"/>
    </source>
</evidence>
<reference evidence="8" key="1">
    <citation type="journal article" date="2017" name="Nat. Microbiol.">
        <title>Global analysis of biosynthetic gene clusters reveals vast potential of secondary metabolite production in Penicillium species.</title>
        <authorList>
            <person name="Nielsen J.C."/>
            <person name="Grijseels S."/>
            <person name="Prigent S."/>
            <person name="Ji B."/>
            <person name="Dainat J."/>
            <person name="Nielsen K.F."/>
            <person name="Frisvad J.C."/>
            <person name="Workman M."/>
            <person name="Nielsen J."/>
        </authorList>
    </citation>
    <scope>NUCLEOTIDE SEQUENCE [LARGE SCALE GENOMIC DNA]</scope>
    <source>
        <strain evidence="8">IBT 24891</strain>
    </source>
</reference>
<dbReference type="InterPro" id="IPR020845">
    <property type="entry name" value="AMP-binding_CS"/>
</dbReference>
<evidence type="ECO:0000259" key="6">
    <source>
        <dbReference type="PROSITE" id="PS50075"/>
    </source>
</evidence>